<gene>
    <name evidence="12" type="ORF">ABM34_11485</name>
</gene>
<dbReference type="PANTHER" id="PTHR10110">
    <property type="entry name" value="SODIUM/HYDROGEN EXCHANGER"/>
    <property type="match status" value="1"/>
</dbReference>
<dbReference type="EMBL" id="CP012034">
    <property type="protein sequence ID" value="AKP68094.1"/>
    <property type="molecule type" value="Genomic_DNA"/>
</dbReference>
<evidence type="ECO:0000256" key="9">
    <source>
        <dbReference type="ARBA" id="ARBA00023201"/>
    </source>
</evidence>
<evidence type="ECO:0000313" key="13">
    <source>
        <dbReference type="Proteomes" id="UP000036106"/>
    </source>
</evidence>
<evidence type="ECO:0000256" key="3">
    <source>
        <dbReference type="ARBA" id="ARBA00022475"/>
    </source>
</evidence>
<keyword evidence="6" id="KW-0915">Sodium</keyword>
<keyword evidence="8 10" id="KW-0472">Membrane</keyword>
<feature type="transmembrane region" description="Helical" evidence="10">
    <location>
        <begin position="31"/>
        <end position="51"/>
    </location>
</feature>
<dbReference type="OrthoDB" id="9809206at2"/>
<evidence type="ECO:0000256" key="8">
    <source>
        <dbReference type="ARBA" id="ARBA00023136"/>
    </source>
</evidence>
<dbReference type="AlphaFoldDB" id="A0A0H4QI40"/>
<organism evidence="12 13">
    <name type="scientific">Companilactobacillus ginsenosidimutans</name>
    <dbReference type="NCBI Taxonomy" id="1007676"/>
    <lineage>
        <taxon>Bacteria</taxon>
        <taxon>Bacillati</taxon>
        <taxon>Bacillota</taxon>
        <taxon>Bacilli</taxon>
        <taxon>Lactobacillales</taxon>
        <taxon>Lactobacillaceae</taxon>
        <taxon>Companilactobacillus</taxon>
    </lineage>
</organism>
<keyword evidence="7" id="KW-0406">Ion transport</keyword>
<dbReference type="Proteomes" id="UP000036106">
    <property type="component" value="Chromosome"/>
</dbReference>
<evidence type="ECO:0000256" key="6">
    <source>
        <dbReference type="ARBA" id="ARBA00023053"/>
    </source>
</evidence>
<keyword evidence="2" id="KW-0813">Transport</keyword>
<dbReference type="Pfam" id="PF00999">
    <property type="entry name" value="Na_H_Exchanger"/>
    <property type="match status" value="1"/>
</dbReference>
<evidence type="ECO:0000256" key="5">
    <source>
        <dbReference type="ARBA" id="ARBA00022989"/>
    </source>
</evidence>
<dbReference type="RefSeq" id="WP_048705874.1">
    <property type="nucleotide sequence ID" value="NZ_CP012034.1"/>
</dbReference>
<evidence type="ECO:0000256" key="1">
    <source>
        <dbReference type="ARBA" id="ARBA00004651"/>
    </source>
</evidence>
<feature type="transmembrane region" description="Helical" evidence="10">
    <location>
        <begin position="240"/>
        <end position="257"/>
    </location>
</feature>
<feature type="transmembrane region" description="Helical" evidence="10">
    <location>
        <begin position="341"/>
        <end position="361"/>
    </location>
</feature>
<dbReference type="GO" id="GO:0015385">
    <property type="term" value="F:sodium:proton antiporter activity"/>
    <property type="evidence" value="ECO:0007669"/>
    <property type="project" value="InterPro"/>
</dbReference>
<dbReference type="InterPro" id="IPR006153">
    <property type="entry name" value="Cation/H_exchanger_TM"/>
</dbReference>
<dbReference type="GO" id="GO:0051453">
    <property type="term" value="P:regulation of intracellular pH"/>
    <property type="evidence" value="ECO:0007669"/>
    <property type="project" value="TreeGrafter"/>
</dbReference>
<proteinExistence type="predicted"/>
<feature type="transmembrane region" description="Helical" evidence="10">
    <location>
        <begin position="6"/>
        <end position="24"/>
    </location>
</feature>
<keyword evidence="9" id="KW-0739">Sodium transport</keyword>
<feature type="transmembrane region" description="Helical" evidence="10">
    <location>
        <begin position="57"/>
        <end position="74"/>
    </location>
</feature>
<reference evidence="13" key="1">
    <citation type="submission" date="2015-07" db="EMBL/GenBank/DDBJ databases">
        <title>Lactobacillus ginsenosidimutans/EMML 3141/ whole genome sequencing.</title>
        <authorList>
            <person name="Kim M.K."/>
            <person name="Im W.-T."/>
            <person name="Srinivasan S."/>
            <person name="Lee J.-J."/>
        </authorList>
    </citation>
    <scope>NUCLEOTIDE SEQUENCE [LARGE SCALE GENOMIC DNA]</scope>
    <source>
        <strain evidence="13">EMML 3041</strain>
    </source>
</reference>
<protein>
    <recommendedName>
        <fullName evidence="11">Cation/H+ exchanger transmembrane domain-containing protein</fullName>
    </recommendedName>
</protein>
<feature type="transmembrane region" description="Helical" evidence="10">
    <location>
        <begin position="311"/>
        <end position="329"/>
    </location>
</feature>
<keyword evidence="3" id="KW-1003">Cell membrane</keyword>
<evidence type="ECO:0000256" key="2">
    <source>
        <dbReference type="ARBA" id="ARBA00022448"/>
    </source>
</evidence>
<name>A0A0H4QI40_9LACO</name>
<evidence type="ECO:0000313" key="12">
    <source>
        <dbReference type="EMBL" id="AKP68094.1"/>
    </source>
</evidence>
<sequence length="525" mass="58617">MNIYISSVAVFITVAIANLVAKFIKVIPKTYINLLLGIIIACIPVANSLIVQFDSETFMVFIIAPLLFLDGQKTRSIMVRRQFKDILGTAILLALISAVVSLFTVTSMFSLTLPLALILISISTPTDATALDTVREGRKLPKRTEIVLKMESLFNDASGIILLQAAVLWYKTGHLSYAQNIRAFLISAVGGVALGMAVAFIIMVLRQKIMRSRWNVNYSNIVIYFATPILIYLMAEKLELSGIIAVVTAGLVFNGEVSRTRFSTPRFQSFFNTATDFIGDLLNSSVFVILGLSISRIVVEHKHDLAADLSWLYIGIILYVLSLAIRYLYAKLIAQNSQMESITFTLGGVHGAVTLALAFSLVGQGFTGHIFDLILLVETVVIILSMVVPTIAFKFFLDPELDEDDIRMKSRKIREEMVRVGIAYVESLQISPAVKESVIFDLNDQIQQTTIKDFLSQWWGINNKRYIFTGFQAVEERQILMSAFEEERNFLYDQLDGVALEDSKHIYEVYSEVLVSESMAVSDND</sequence>
<feature type="transmembrane region" description="Helical" evidence="10">
    <location>
        <begin position="217"/>
        <end position="234"/>
    </location>
</feature>
<evidence type="ECO:0000259" key="11">
    <source>
        <dbReference type="Pfam" id="PF00999"/>
    </source>
</evidence>
<dbReference type="InterPro" id="IPR018422">
    <property type="entry name" value="Cation/H_exchanger_CPA1"/>
</dbReference>
<dbReference type="GO" id="GO:0015386">
    <property type="term" value="F:potassium:proton antiporter activity"/>
    <property type="evidence" value="ECO:0007669"/>
    <property type="project" value="TreeGrafter"/>
</dbReference>
<dbReference type="PANTHER" id="PTHR10110:SF86">
    <property type="entry name" value="SODIUM_HYDROGEN EXCHANGER 7"/>
    <property type="match status" value="1"/>
</dbReference>
<dbReference type="GO" id="GO:0005886">
    <property type="term" value="C:plasma membrane"/>
    <property type="evidence" value="ECO:0007669"/>
    <property type="project" value="UniProtKB-SubCell"/>
</dbReference>
<dbReference type="KEGG" id="lgn:ABM34_11485"/>
<dbReference type="InterPro" id="IPR038770">
    <property type="entry name" value="Na+/solute_symporter_sf"/>
</dbReference>
<accession>A0A0H4QI40</accession>
<evidence type="ECO:0000256" key="7">
    <source>
        <dbReference type="ARBA" id="ARBA00023065"/>
    </source>
</evidence>
<feature type="transmembrane region" description="Helical" evidence="10">
    <location>
        <begin position="277"/>
        <end position="299"/>
    </location>
</feature>
<dbReference type="Gene3D" id="1.20.1530.20">
    <property type="match status" value="1"/>
</dbReference>
<feature type="transmembrane region" description="Helical" evidence="10">
    <location>
        <begin position="373"/>
        <end position="397"/>
    </location>
</feature>
<feature type="transmembrane region" description="Helical" evidence="10">
    <location>
        <begin position="182"/>
        <end position="205"/>
    </location>
</feature>
<comment type="subcellular location">
    <subcellularLocation>
        <location evidence="1">Cell membrane</location>
        <topology evidence="1">Multi-pass membrane protein</topology>
    </subcellularLocation>
</comment>
<dbReference type="STRING" id="1007676.ABM34_11485"/>
<evidence type="ECO:0000256" key="4">
    <source>
        <dbReference type="ARBA" id="ARBA00022692"/>
    </source>
</evidence>
<dbReference type="PATRIC" id="fig|1007676.4.peg.2322"/>
<keyword evidence="13" id="KW-1185">Reference proteome</keyword>
<dbReference type="GO" id="GO:0098719">
    <property type="term" value="P:sodium ion import across plasma membrane"/>
    <property type="evidence" value="ECO:0007669"/>
    <property type="project" value="TreeGrafter"/>
</dbReference>
<keyword evidence="4 10" id="KW-0812">Transmembrane</keyword>
<feature type="transmembrane region" description="Helical" evidence="10">
    <location>
        <begin position="86"/>
        <end position="105"/>
    </location>
</feature>
<keyword evidence="5 10" id="KW-1133">Transmembrane helix</keyword>
<feature type="domain" description="Cation/H+ exchanger transmembrane" evidence="11">
    <location>
        <begin position="12"/>
        <end position="397"/>
    </location>
</feature>
<evidence type="ECO:0000256" key="10">
    <source>
        <dbReference type="SAM" id="Phobius"/>
    </source>
</evidence>